<evidence type="ECO:0000256" key="1">
    <source>
        <dbReference type="ARBA" id="ARBA00005744"/>
    </source>
</evidence>
<dbReference type="WBParaSite" id="ACRNAN_scaffold417.g25433.t1">
    <property type="protein sequence ID" value="ACRNAN_scaffold417.g25433.t1"/>
    <property type="gene ID" value="ACRNAN_scaffold417.g25433"/>
</dbReference>
<dbReference type="PANTHER" id="PTHR15829:SF13">
    <property type="entry name" value="FAM65 N-TERMINAL DOMAIN-CONTAINING PROTEIN"/>
    <property type="match status" value="1"/>
</dbReference>
<name>A0A914DVP4_9BILA</name>
<proteinExistence type="inferred from homology"/>
<accession>A0A914DVP4</accession>
<evidence type="ECO:0000256" key="2">
    <source>
        <dbReference type="SAM" id="MobiDB-lite"/>
    </source>
</evidence>
<protein>
    <submittedName>
        <fullName evidence="5">FAM65 N-terminal domain-containing protein</fullName>
    </submittedName>
</protein>
<dbReference type="Pfam" id="PF15903">
    <property type="entry name" value="PL48"/>
    <property type="match status" value="1"/>
</dbReference>
<keyword evidence="4" id="KW-1185">Reference proteome</keyword>
<feature type="domain" description="FAM65 N-terminal" evidence="3">
    <location>
        <begin position="78"/>
        <end position="230"/>
    </location>
</feature>
<dbReference type="SUPFAM" id="SSF48371">
    <property type="entry name" value="ARM repeat"/>
    <property type="match status" value="1"/>
</dbReference>
<evidence type="ECO:0000313" key="4">
    <source>
        <dbReference type="Proteomes" id="UP000887540"/>
    </source>
</evidence>
<dbReference type="PANTHER" id="PTHR15829">
    <property type="entry name" value="PROTEIN KINASE PKN/PRK1, EFFECTOR"/>
    <property type="match status" value="1"/>
</dbReference>
<sequence>MHANRLVKLQCQYEQGRSLFDKGTKAKSGSVADLRPNGHLTNNPTTYNCNTISTSTSAISGLNYRSPLINHRGRLKEKAKVDEAMSALECEMFGMMGRLHFEVKAIVGFARLASGDVFEISVKHGIQKWKTRGKTQPDKTQKWEMINTVLNCQPDVPVVIKVSEVKFFKSRILNERSFDPVHFFSTQPQLVTMNLNTIGTMKLQLVVTWVPLLTSKSPMRGLNTSQSAQGLRSHSSTLSEADRIHGLHGRMKPSASLSNAKLMQDPDPTPPPPKIILREKKRGRPSNAIESQKEKWRSSTTILDDVYKDIAKSIPSLDEVDRLASKKSNPAPKPPHFHKATASESDMKESPATLGYTSAAKKSSLSKDWNRSISMSHLASIQESDTTPVKEESKPKPSSLKKNRFTPQLVPSSRPTDSDDSSEGGRKPAPIKIEGLKKIDGLLELVDALRVYLGKLRNAEYTELAAFEAIMLNWEAVLKLNRATMLEDHRIARGNYGSRQSAGARRIAKRASMYNQHSPSTGSDELDDNVLMHSGDQISENDSGIDSLRQHVSPYNTHTNGYLKTQTEFNTGFGTTGRPVPGSGPASGSGSGPAQRRFKQFRERRKSLGIVLNSMVPTEYERMFLNSDKFWEPDQNEMSSATAACLEQMSSTASGNSEVDDCLKHHLKRAIISLKQLNKIHGPLEYKMTEMLCRMEQDTVALEELLHISDSLPSLPNITNLLADLGANSELQEIWLSTSYPINVFLLVPIEHLRRQIKAYLMPIVEARYPELVNKVLETVMSLLSNVGDWDPEKVSLFQFVSLFRGKHLTPFIENLAHEAWITSNLMSKKPSVVREVMERLRNVPVVPPLESLRHIGLVLIKDLPEINESVEKYLRSACKELKSDLTACYVCLLEHKDEQSRRGACRALAVLQQENVFDFLKFVVTEDDSKIVRDEARKALDQLGCLYHDYEEVTKI</sequence>
<evidence type="ECO:0000313" key="5">
    <source>
        <dbReference type="WBParaSite" id="ACRNAN_scaffold417.g25433.t1"/>
    </source>
</evidence>
<dbReference type="InterPro" id="IPR026136">
    <property type="entry name" value="RIPOR3"/>
</dbReference>
<feature type="region of interest" description="Disordered" evidence="2">
    <location>
        <begin position="323"/>
        <end position="351"/>
    </location>
</feature>
<dbReference type="Proteomes" id="UP000887540">
    <property type="component" value="Unplaced"/>
</dbReference>
<feature type="region of interest" description="Disordered" evidence="2">
    <location>
        <begin position="220"/>
        <end position="239"/>
    </location>
</feature>
<comment type="similarity">
    <text evidence="1">Belongs to the RIPOR family.</text>
</comment>
<feature type="region of interest" description="Disordered" evidence="2">
    <location>
        <begin position="379"/>
        <end position="429"/>
    </location>
</feature>
<organism evidence="4 5">
    <name type="scientific">Acrobeloides nanus</name>
    <dbReference type="NCBI Taxonomy" id="290746"/>
    <lineage>
        <taxon>Eukaryota</taxon>
        <taxon>Metazoa</taxon>
        <taxon>Ecdysozoa</taxon>
        <taxon>Nematoda</taxon>
        <taxon>Chromadorea</taxon>
        <taxon>Rhabditida</taxon>
        <taxon>Tylenchina</taxon>
        <taxon>Cephalobomorpha</taxon>
        <taxon>Cephaloboidea</taxon>
        <taxon>Cephalobidae</taxon>
        <taxon>Acrobeloides</taxon>
    </lineage>
</organism>
<dbReference type="AlphaFoldDB" id="A0A914DVP4"/>
<reference evidence="5" key="1">
    <citation type="submission" date="2022-11" db="UniProtKB">
        <authorList>
            <consortium name="WormBaseParasite"/>
        </authorList>
    </citation>
    <scope>IDENTIFICATION</scope>
</reference>
<feature type="region of interest" description="Disordered" evidence="2">
    <location>
        <begin position="574"/>
        <end position="598"/>
    </location>
</feature>
<feature type="region of interest" description="Disordered" evidence="2">
    <location>
        <begin position="249"/>
        <end position="295"/>
    </location>
</feature>
<feature type="compositionally biased region" description="Polar residues" evidence="2">
    <location>
        <begin position="405"/>
        <end position="415"/>
    </location>
</feature>
<dbReference type="InterPro" id="IPR016024">
    <property type="entry name" value="ARM-type_fold"/>
</dbReference>
<evidence type="ECO:0000259" key="3">
    <source>
        <dbReference type="Pfam" id="PF15903"/>
    </source>
</evidence>
<dbReference type="InterPro" id="IPR031780">
    <property type="entry name" value="FAM65_N"/>
</dbReference>